<evidence type="ECO:0000256" key="2">
    <source>
        <dbReference type="SAM" id="MobiDB-lite"/>
    </source>
</evidence>
<dbReference type="GeneID" id="98299322"/>
<dbReference type="PANTHER" id="PTHR46558:SF4">
    <property type="entry name" value="DNA-BIDING PHAGE PROTEIN"/>
    <property type="match status" value="1"/>
</dbReference>
<keyword evidence="6" id="KW-1185">Reference proteome</keyword>
<feature type="transmembrane region" description="Helical" evidence="3">
    <location>
        <begin position="341"/>
        <end position="361"/>
    </location>
</feature>
<proteinExistence type="predicted"/>
<keyword evidence="3" id="KW-0812">Transmembrane</keyword>
<dbReference type="CDD" id="cd00093">
    <property type="entry name" value="HTH_XRE"/>
    <property type="match status" value="1"/>
</dbReference>
<dbReference type="PROSITE" id="PS50943">
    <property type="entry name" value="HTH_CROC1"/>
    <property type="match status" value="1"/>
</dbReference>
<dbReference type="SUPFAM" id="SSF47413">
    <property type="entry name" value="lambda repressor-like DNA-binding domains"/>
    <property type="match status" value="1"/>
</dbReference>
<dbReference type="OrthoDB" id="9801008at2"/>
<keyword evidence="1" id="KW-0238">DNA-binding</keyword>
<feature type="domain" description="HTH cro/C1-type" evidence="4">
    <location>
        <begin position="7"/>
        <end position="61"/>
    </location>
</feature>
<dbReference type="GO" id="GO:0003677">
    <property type="term" value="F:DNA binding"/>
    <property type="evidence" value="ECO:0007669"/>
    <property type="project" value="UniProtKB-KW"/>
</dbReference>
<dbReference type="InterPro" id="IPR010982">
    <property type="entry name" value="Lambda_DNA-bd_dom_sf"/>
</dbReference>
<evidence type="ECO:0000313" key="5">
    <source>
        <dbReference type="EMBL" id="KFI84199.1"/>
    </source>
</evidence>
<dbReference type="STRING" id="218140.BPSY_0077"/>
<dbReference type="AlphaFoldDB" id="A0A087CLP9"/>
<keyword evidence="3" id="KW-0472">Membrane</keyword>
<dbReference type="Proteomes" id="UP000029050">
    <property type="component" value="Unassembled WGS sequence"/>
</dbReference>
<feature type="transmembrane region" description="Helical" evidence="3">
    <location>
        <begin position="165"/>
        <end position="185"/>
    </location>
</feature>
<dbReference type="Pfam" id="PF01381">
    <property type="entry name" value="HTH_3"/>
    <property type="match status" value="1"/>
</dbReference>
<feature type="transmembrane region" description="Helical" evidence="3">
    <location>
        <begin position="132"/>
        <end position="153"/>
    </location>
</feature>
<dbReference type="SMART" id="SM00530">
    <property type="entry name" value="HTH_XRE"/>
    <property type="match status" value="1"/>
</dbReference>
<reference evidence="5 6" key="1">
    <citation type="submission" date="2014-03" db="EMBL/GenBank/DDBJ databases">
        <title>Genomics of Bifidobacteria.</title>
        <authorList>
            <person name="Ventura M."/>
            <person name="Milani C."/>
            <person name="Lugli G.A."/>
        </authorList>
    </citation>
    <scope>NUCLEOTIDE SEQUENCE [LARGE SCALE GENOMIC DNA]</scope>
    <source>
        <strain evidence="5 6">LMG 21775</strain>
    </source>
</reference>
<feature type="compositionally biased region" description="Basic and acidic residues" evidence="2">
    <location>
        <begin position="69"/>
        <end position="81"/>
    </location>
</feature>
<dbReference type="RefSeq" id="WP_033496103.1">
    <property type="nucleotide sequence ID" value="NZ_JGZI01000002.1"/>
</dbReference>
<feature type="transmembrane region" description="Helical" evidence="3">
    <location>
        <begin position="303"/>
        <end position="329"/>
    </location>
</feature>
<dbReference type="InterPro" id="IPR001387">
    <property type="entry name" value="Cro/C1-type_HTH"/>
</dbReference>
<feature type="region of interest" description="Disordered" evidence="2">
    <location>
        <begin position="69"/>
        <end position="98"/>
    </location>
</feature>
<evidence type="ECO:0000313" key="6">
    <source>
        <dbReference type="Proteomes" id="UP000029050"/>
    </source>
</evidence>
<keyword evidence="3" id="KW-1133">Transmembrane helix</keyword>
<dbReference type="eggNOG" id="COG1476">
    <property type="taxonomic scope" value="Bacteria"/>
</dbReference>
<evidence type="ECO:0000256" key="1">
    <source>
        <dbReference type="ARBA" id="ARBA00023125"/>
    </source>
</evidence>
<name>A0A087CLP9_9BIFI</name>
<dbReference type="Gene3D" id="1.10.260.40">
    <property type="entry name" value="lambda repressor-like DNA-binding domains"/>
    <property type="match status" value="1"/>
</dbReference>
<protein>
    <submittedName>
        <fullName evidence="5">Transcriptional regulator</fullName>
    </submittedName>
</protein>
<evidence type="ECO:0000256" key="3">
    <source>
        <dbReference type="SAM" id="Phobius"/>
    </source>
</evidence>
<dbReference type="PANTHER" id="PTHR46558">
    <property type="entry name" value="TRACRIPTIONAL REGULATORY PROTEIN-RELATED-RELATED"/>
    <property type="match status" value="1"/>
</dbReference>
<dbReference type="EMBL" id="JGZI01000002">
    <property type="protein sequence ID" value="KFI84199.1"/>
    <property type="molecule type" value="Genomic_DNA"/>
</dbReference>
<organism evidence="5 6">
    <name type="scientific">Bifidobacterium psychraerophilum</name>
    <dbReference type="NCBI Taxonomy" id="218140"/>
    <lineage>
        <taxon>Bacteria</taxon>
        <taxon>Bacillati</taxon>
        <taxon>Actinomycetota</taxon>
        <taxon>Actinomycetes</taxon>
        <taxon>Bifidobacteriales</taxon>
        <taxon>Bifidobacteriaceae</taxon>
        <taxon>Bifidobacterium</taxon>
    </lineage>
</organism>
<accession>A0A087CLP9</accession>
<evidence type="ECO:0000259" key="4">
    <source>
        <dbReference type="PROSITE" id="PS50943"/>
    </source>
</evidence>
<sequence length="369" mass="38772">MGFSSNLQSLRSQRNMTQEQLAMLLGVSRQAISKWESEKAYPEMDKLLMICDLFGCTLDDLVLGDVNKPESARGDGRRQEGHPAFPSPHPADGAPSGTAASFAASAPLTMPSPATHGLPTDITGYDAHRKSFSLRIAAGVAAIIAGTAFVPLFDGGKSAEGIGELVAVAVLFIGIVVGLALIIPAGMSHAEFRRKHPFVEDFYSDEDHARSARQLAVGIVTGIGCILAGVAMVMFSDAMDGSGSGAGSWSNAATTVLLLAVSIGTFCFIIFGVRHGMLDLNEYNRESEKEQAARTAHGKYERINGAVCGVIMILATIGGLIALFGGGAMNVSVFGMQLPFWMFWVIGGLLCGIASVVFGALDEGDGKRP</sequence>
<comment type="caution">
    <text evidence="5">The sequence shown here is derived from an EMBL/GenBank/DDBJ whole genome shotgun (WGS) entry which is preliminary data.</text>
</comment>
<gene>
    <name evidence="5" type="ORF">BPSY_0077</name>
</gene>
<feature type="transmembrane region" description="Helical" evidence="3">
    <location>
        <begin position="215"/>
        <end position="235"/>
    </location>
</feature>
<feature type="transmembrane region" description="Helical" evidence="3">
    <location>
        <begin position="255"/>
        <end position="273"/>
    </location>
</feature>